<feature type="transmembrane region" description="Helical" evidence="1">
    <location>
        <begin position="31"/>
        <end position="48"/>
    </location>
</feature>
<sequence length="95" mass="10730">MSNYQIYIAIAFIWVCLIVLKCSLSKKFPDHNVFSKSIFATLSLYSVYGVIKVTEILLNQNEKFSNDLIMPMFVATAVTVVGTFFALKDLFSKSC</sequence>
<protein>
    <submittedName>
        <fullName evidence="2">Uncharacterized protein</fullName>
    </submittedName>
</protein>
<organism evidence="2 3">
    <name type="scientific">Vibrio splendidus</name>
    <dbReference type="NCBI Taxonomy" id="29497"/>
    <lineage>
        <taxon>Bacteria</taxon>
        <taxon>Pseudomonadati</taxon>
        <taxon>Pseudomonadota</taxon>
        <taxon>Gammaproteobacteria</taxon>
        <taxon>Vibrionales</taxon>
        <taxon>Vibrionaceae</taxon>
        <taxon>Vibrio</taxon>
    </lineage>
</organism>
<feature type="transmembrane region" description="Helical" evidence="1">
    <location>
        <begin position="6"/>
        <end position="24"/>
    </location>
</feature>
<comment type="caution">
    <text evidence="2">The sequence shown here is derived from an EMBL/GenBank/DDBJ whole genome shotgun (WGS) entry which is preliminary data.</text>
</comment>
<accession>A0A837NV47</accession>
<keyword evidence="1" id="KW-0812">Transmembrane</keyword>
<name>A0A837NV47_VIBSP</name>
<proteinExistence type="predicted"/>
<dbReference type="Proteomes" id="UP000050463">
    <property type="component" value="Unassembled WGS sequence"/>
</dbReference>
<evidence type="ECO:0000313" key="2">
    <source>
        <dbReference type="EMBL" id="KPL94631.1"/>
    </source>
</evidence>
<feature type="transmembrane region" description="Helical" evidence="1">
    <location>
        <begin position="68"/>
        <end position="87"/>
    </location>
</feature>
<reference evidence="2 3" key="1">
    <citation type="submission" date="2015-08" db="EMBL/GenBank/DDBJ databases">
        <title>Draft Genome Sequence of Vibrio splendidus UCD-SED7.</title>
        <authorList>
            <person name="Lee R.D."/>
            <person name="Lang J.M."/>
            <person name="Coil D.A."/>
            <person name="Jospin G."/>
            <person name="Eisen J.A."/>
        </authorList>
    </citation>
    <scope>NUCLEOTIDE SEQUENCE [LARGE SCALE GENOMIC DNA]</scope>
    <source>
        <strain evidence="2 3">UCD-SED7</strain>
    </source>
</reference>
<dbReference type="AlphaFoldDB" id="A0A837NV47"/>
<evidence type="ECO:0000256" key="1">
    <source>
        <dbReference type="SAM" id="Phobius"/>
    </source>
</evidence>
<keyword evidence="1" id="KW-1133">Transmembrane helix</keyword>
<dbReference type="EMBL" id="LIZK01000003">
    <property type="protein sequence ID" value="KPL94631.1"/>
    <property type="molecule type" value="Genomic_DNA"/>
</dbReference>
<evidence type="ECO:0000313" key="3">
    <source>
        <dbReference type="Proteomes" id="UP000050463"/>
    </source>
</evidence>
<gene>
    <name evidence="2" type="ORF">AN168_08950</name>
</gene>
<keyword evidence="1" id="KW-0472">Membrane</keyword>